<keyword evidence="1" id="KW-1133">Transmembrane helix</keyword>
<dbReference type="AlphaFoldDB" id="A0A385STD0"/>
<proteinExistence type="predicted"/>
<evidence type="ECO:0000313" key="2">
    <source>
        <dbReference type="EMBL" id="AYB33571.1"/>
    </source>
</evidence>
<dbReference type="Proteomes" id="UP000266183">
    <property type="component" value="Chromosome"/>
</dbReference>
<organism evidence="2 3">
    <name type="scientific">Chryseolinea soli</name>
    <dbReference type="NCBI Taxonomy" id="2321403"/>
    <lineage>
        <taxon>Bacteria</taxon>
        <taxon>Pseudomonadati</taxon>
        <taxon>Bacteroidota</taxon>
        <taxon>Cytophagia</taxon>
        <taxon>Cytophagales</taxon>
        <taxon>Fulvivirgaceae</taxon>
        <taxon>Chryseolinea</taxon>
    </lineage>
</organism>
<dbReference type="EMBL" id="CP032382">
    <property type="protein sequence ID" value="AYB33571.1"/>
    <property type="molecule type" value="Genomic_DNA"/>
</dbReference>
<dbReference type="CDD" id="cd21809">
    <property type="entry name" value="ABC-2_lan_permease-like"/>
    <property type="match status" value="1"/>
</dbReference>
<feature type="transmembrane region" description="Helical" evidence="1">
    <location>
        <begin position="183"/>
        <end position="203"/>
    </location>
</feature>
<evidence type="ECO:0000256" key="1">
    <source>
        <dbReference type="SAM" id="Phobius"/>
    </source>
</evidence>
<dbReference type="KEGG" id="chk:D4L85_24605"/>
<evidence type="ECO:0000313" key="3">
    <source>
        <dbReference type="Proteomes" id="UP000266183"/>
    </source>
</evidence>
<feature type="transmembrane region" description="Helical" evidence="1">
    <location>
        <begin position="62"/>
        <end position="86"/>
    </location>
</feature>
<keyword evidence="1" id="KW-0812">Transmembrane</keyword>
<protein>
    <recommendedName>
        <fullName evidence="4">ABC transporter permease</fullName>
    </recommendedName>
</protein>
<keyword evidence="3" id="KW-1185">Reference proteome</keyword>
<feature type="transmembrane region" description="Helical" evidence="1">
    <location>
        <begin position="107"/>
        <end position="135"/>
    </location>
</feature>
<name>A0A385STD0_9BACT</name>
<dbReference type="PANTHER" id="PTHR37305">
    <property type="entry name" value="INTEGRAL MEMBRANE PROTEIN-RELATED"/>
    <property type="match status" value="1"/>
</dbReference>
<dbReference type="OrthoDB" id="5946463at2"/>
<dbReference type="RefSeq" id="WP_119756805.1">
    <property type="nucleotide sequence ID" value="NZ_CP032382.1"/>
</dbReference>
<evidence type="ECO:0008006" key="4">
    <source>
        <dbReference type="Google" id="ProtNLM"/>
    </source>
</evidence>
<accession>A0A385STD0</accession>
<gene>
    <name evidence="2" type="ORF">D4L85_24605</name>
</gene>
<dbReference type="PANTHER" id="PTHR37305:SF1">
    <property type="entry name" value="MEMBRANE PROTEIN"/>
    <property type="match status" value="1"/>
</dbReference>
<keyword evidence="1" id="KW-0472">Membrane</keyword>
<feature type="transmembrane region" description="Helical" evidence="1">
    <location>
        <begin position="155"/>
        <end position="176"/>
    </location>
</feature>
<dbReference type="Pfam" id="PF12730">
    <property type="entry name" value="ABC2_membrane_4"/>
    <property type="match status" value="1"/>
</dbReference>
<sequence length="258" mass="29301">MKQSFIANTRSEIIKCGNSAALWLTLGGAAFIPVINIIKTLAKPDYFLPKFQQDPWGTWLDHNWQIAAGFFLTMYIICVTSLVVQIEYRNHGWKQLFASPRSFADIYFSKVLTILLIIAKCFVLFNIFVVLSGYVTGLLNSGYEFLNRDIPWGSLVGMTAKMFTSILSMTAIQYVLSLRFKNFIIPMGIGLALFTTGFMIRQWELIDYYPYMHPFLVYFKNPGLPSGSGDKALMHSVVGCFLVLAIGYLDMLTWKERG</sequence>
<reference evidence="3" key="1">
    <citation type="submission" date="2018-09" db="EMBL/GenBank/DDBJ databases">
        <title>Chryseolinea sp. KIS68-18 isolated from soil.</title>
        <authorList>
            <person name="Weon H.-Y."/>
            <person name="Kwon S.-W."/>
            <person name="Lee S.A."/>
        </authorList>
    </citation>
    <scope>NUCLEOTIDE SEQUENCE [LARGE SCALE GENOMIC DNA]</scope>
    <source>
        <strain evidence="3">KIS68-18</strain>
    </source>
</reference>
<feature type="transmembrane region" description="Helical" evidence="1">
    <location>
        <begin position="232"/>
        <end position="252"/>
    </location>
</feature>
<feature type="transmembrane region" description="Helical" evidence="1">
    <location>
        <begin position="21"/>
        <end position="42"/>
    </location>
</feature>